<dbReference type="Pfam" id="PF01636">
    <property type="entry name" value="APH"/>
    <property type="match status" value="1"/>
</dbReference>
<proteinExistence type="predicted"/>
<dbReference type="EMBL" id="CP118246">
    <property type="protein sequence ID" value="WDR03023.1"/>
    <property type="molecule type" value="Genomic_DNA"/>
</dbReference>
<keyword evidence="3" id="KW-1185">Reference proteome</keyword>
<name>A0ABY7YNX8_9HYPH</name>
<reference evidence="2 3" key="1">
    <citation type="submission" date="2023-02" db="EMBL/GenBank/DDBJ databases">
        <title>Devosia algicola sp. nov., isolated from the phycosphere of marine algae.</title>
        <authorList>
            <person name="Kim J.M."/>
            <person name="Lee J.K."/>
            <person name="Choi B.J."/>
            <person name="Bayburt H."/>
            <person name="Jeon C.O."/>
        </authorList>
    </citation>
    <scope>NUCLEOTIDE SEQUENCE [LARGE SCALE GENOMIC DNA]</scope>
    <source>
        <strain evidence="2 3">G20-9</strain>
    </source>
</reference>
<evidence type="ECO:0000259" key="1">
    <source>
        <dbReference type="Pfam" id="PF01636"/>
    </source>
</evidence>
<protein>
    <submittedName>
        <fullName evidence="2">Phosphotransferase</fullName>
    </submittedName>
</protein>
<dbReference type="Gene3D" id="3.90.1200.10">
    <property type="match status" value="1"/>
</dbReference>
<gene>
    <name evidence="2" type="ORF">PSQ19_02100</name>
</gene>
<dbReference type="Proteomes" id="UP001220530">
    <property type="component" value="Chromosome"/>
</dbReference>
<accession>A0ABY7YNX8</accession>
<dbReference type="InterPro" id="IPR011009">
    <property type="entry name" value="Kinase-like_dom_sf"/>
</dbReference>
<evidence type="ECO:0000313" key="2">
    <source>
        <dbReference type="EMBL" id="WDR03023.1"/>
    </source>
</evidence>
<evidence type="ECO:0000313" key="3">
    <source>
        <dbReference type="Proteomes" id="UP001220530"/>
    </source>
</evidence>
<organism evidence="2 3">
    <name type="scientific">Devosia algicola</name>
    <dbReference type="NCBI Taxonomy" id="3026418"/>
    <lineage>
        <taxon>Bacteria</taxon>
        <taxon>Pseudomonadati</taxon>
        <taxon>Pseudomonadota</taxon>
        <taxon>Alphaproteobacteria</taxon>
        <taxon>Hyphomicrobiales</taxon>
        <taxon>Devosiaceae</taxon>
        <taxon>Devosia</taxon>
    </lineage>
</organism>
<sequence>MRIVLAHYGTASHRYGLIHADMRLGNVLADDNSITLIDFDDCGFCWFAYDFAAAISFFEAHPAVNVWKSAWLRAYQKIRPLDHEDREAMETMILLRRMALLAWIGSHNETVLAQTHMPGFAQDTAQLASIYLDQRLVTLT</sequence>
<dbReference type="InterPro" id="IPR002575">
    <property type="entry name" value="Aminoglycoside_PTrfase"/>
</dbReference>
<dbReference type="RefSeq" id="WP_282219425.1">
    <property type="nucleotide sequence ID" value="NZ_CP118246.1"/>
</dbReference>
<dbReference type="SUPFAM" id="SSF56112">
    <property type="entry name" value="Protein kinase-like (PK-like)"/>
    <property type="match status" value="1"/>
</dbReference>
<feature type="domain" description="Aminoglycoside phosphotransferase" evidence="1">
    <location>
        <begin position="12"/>
        <end position="80"/>
    </location>
</feature>